<dbReference type="EMBL" id="CAJGYO010000004">
    <property type="protein sequence ID" value="CAD6224217.1"/>
    <property type="molecule type" value="Genomic_DNA"/>
</dbReference>
<dbReference type="PANTHER" id="PTHR31949:SF16">
    <property type="entry name" value="OS09G0518600 PROTEIN"/>
    <property type="match status" value="1"/>
</dbReference>
<proteinExistence type="predicted"/>
<organism evidence="2 3">
    <name type="scientific">Miscanthus lutarioriparius</name>
    <dbReference type="NCBI Taxonomy" id="422564"/>
    <lineage>
        <taxon>Eukaryota</taxon>
        <taxon>Viridiplantae</taxon>
        <taxon>Streptophyta</taxon>
        <taxon>Embryophyta</taxon>
        <taxon>Tracheophyta</taxon>
        <taxon>Spermatophyta</taxon>
        <taxon>Magnoliopsida</taxon>
        <taxon>Liliopsida</taxon>
        <taxon>Poales</taxon>
        <taxon>Poaceae</taxon>
        <taxon>PACMAD clade</taxon>
        <taxon>Panicoideae</taxon>
        <taxon>Andropogonodae</taxon>
        <taxon>Andropogoneae</taxon>
        <taxon>Saccharinae</taxon>
        <taxon>Miscanthus</taxon>
    </lineage>
</organism>
<evidence type="ECO:0000313" key="2">
    <source>
        <dbReference type="EMBL" id="CAD6224217.1"/>
    </source>
</evidence>
<dbReference type="GO" id="GO:0055028">
    <property type="term" value="C:cortical microtubule"/>
    <property type="evidence" value="ECO:0007669"/>
    <property type="project" value="TreeGrafter"/>
</dbReference>
<feature type="compositionally biased region" description="Polar residues" evidence="1">
    <location>
        <begin position="192"/>
        <end position="201"/>
    </location>
</feature>
<feature type="compositionally biased region" description="Basic and acidic residues" evidence="1">
    <location>
        <begin position="248"/>
        <end position="260"/>
    </location>
</feature>
<dbReference type="Proteomes" id="UP000604825">
    <property type="component" value="Unassembled WGS sequence"/>
</dbReference>
<feature type="compositionally biased region" description="Polar residues" evidence="1">
    <location>
        <begin position="293"/>
        <end position="305"/>
    </location>
</feature>
<accession>A0A811NB00</accession>
<sequence>MAAARCRPGWRFRCGRRKTGSLDGWTSGHAWTERLRCTATIEMNKMQVEWENPNRAWGSRGGVKAGREIRCDQMDRVKKFTGMAKGTPVVPVRRDEDESLVLFGELYKHEKERDMNLLEPMFSVEFEAIQGDGRMFKLPSGKRDYLLPDSEKHDYDWLKTPPASPLFPSLEMEANSSQMIFQKELPILQPIRTSRFSSKPDSTTASTTSESPTSSSTTSVTPTARPSSSSSKKSSKKKLNREAPTPSKEQDSAYRMDKKSSYTPLTNRQHNSIPAAPTAAATTTTTATKVSKKTSGNKSQPSNAVKNVAGLDKAPKKNVAATTAKPRLNDSSAGAKDQKVDAGSTRRLSCPPAGTTDNAQVTATLKGRTRAATSAVPTARKGAGATATDAVLKGRRRVGEQEQRPKLGSRAKK</sequence>
<reference evidence="2" key="1">
    <citation type="submission" date="2020-10" db="EMBL/GenBank/DDBJ databases">
        <authorList>
            <person name="Han B."/>
            <person name="Lu T."/>
            <person name="Zhao Q."/>
            <person name="Huang X."/>
            <person name="Zhao Y."/>
        </authorList>
    </citation>
    <scope>NUCLEOTIDE SEQUENCE</scope>
</reference>
<feature type="compositionally biased region" description="Low complexity" evidence="1">
    <location>
        <begin position="274"/>
        <end position="288"/>
    </location>
</feature>
<evidence type="ECO:0000256" key="1">
    <source>
        <dbReference type="SAM" id="MobiDB-lite"/>
    </source>
</evidence>
<keyword evidence="3" id="KW-1185">Reference proteome</keyword>
<dbReference type="GO" id="GO:0043622">
    <property type="term" value="P:cortical microtubule organization"/>
    <property type="evidence" value="ECO:0007669"/>
    <property type="project" value="TreeGrafter"/>
</dbReference>
<feature type="region of interest" description="Disordered" evidence="1">
    <location>
        <begin position="192"/>
        <end position="413"/>
    </location>
</feature>
<gene>
    <name evidence="2" type="ORF">NCGR_LOCUS16525</name>
</gene>
<comment type="caution">
    <text evidence="2">The sequence shown here is derived from an EMBL/GenBank/DDBJ whole genome shotgun (WGS) entry which is preliminary data.</text>
</comment>
<dbReference type="OrthoDB" id="1929779at2759"/>
<dbReference type="AlphaFoldDB" id="A0A811NB00"/>
<name>A0A811NB00_9POAL</name>
<feature type="compositionally biased region" description="Low complexity" evidence="1">
    <location>
        <begin position="202"/>
        <end position="232"/>
    </location>
</feature>
<feature type="compositionally biased region" description="Polar residues" evidence="1">
    <location>
        <begin position="261"/>
        <end position="272"/>
    </location>
</feature>
<dbReference type="PANTHER" id="PTHR31949">
    <property type="entry name" value="GASTRIC MUCIN-LIKE PROTEIN"/>
    <property type="match status" value="1"/>
</dbReference>
<protein>
    <submittedName>
        <fullName evidence="2">Uncharacterized protein</fullName>
    </submittedName>
</protein>
<evidence type="ECO:0000313" key="3">
    <source>
        <dbReference type="Proteomes" id="UP000604825"/>
    </source>
</evidence>